<dbReference type="EMBL" id="LAZR01004873">
    <property type="protein sequence ID" value="KKN04831.1"/>
    <property type="molecule type" value="Genomic_DNA"/>
</dbReference>
<comment type="caution">
    <text evidence="1">The sequence shown here is derived from an EMBL/GenBank/DDBJ whole genome shotgun (WGS) entry which is preliminary data.</text>
</comment>
<protein>
    <submittedName>
        <fullName evidence="1">Uncharacterized protein</fullName>
    </submittedName>
</protein>
<dbReference type="AlphaFoldDB" id="A0A0F9PUU2"/>
<name>A0A0F9PUU2_9ZZZZ</name>
<proteinExistence type="predicted"/>
<organism evidence="1">
    <name type="scientific">marine sediment metagenome</name>
    <dbReference type="NCBI Taxonomy" id="412755"/>
    <lineage>
        <taxon>unclassified sequences</taxon>
        <taxon>metagenomes</taxon>
        <taxon>ecological metagenomes</taxon>
    </lineage>
</organism>
<reference evidence="1" key="1">
    <citation type="journal article" date="2015" name="Nature">
        <title>Complex archaea that bridge the gap between prokaryotes and eukaryotes.</title>
        <authorList>
            <person name="Spang A."/>
            <person name="Saw J.H."/>
            <person name="Jorgensen S.L."/>
            <person name="Zaremba-Niedzwiedzka K."/>
            <person name="Martijn J."/>
            <person name="Lind A.E."/>
            <person name="van Eijk R."/>
            <person name="Schleper C."/>
            <person name="Guy L."/>
            <person name="Ettema T.J."/>
        </authorList>
    </citation>
    <scope>NUCLEOTIDE SEQUENCE</scope>
</reference>
<gene>
    <name evidence="1" type="ORF">LCGC14_1093540</name>
</gene>
<accession>A0A0F9PUU2</accession>
<evidence type="ECO:0000313" key="1">
    <source>
        <dbReference type="EMBL" id="KKN04831.1"/>
    </source>
</evidence>
<sequence>MVFVIDNLEEIKIFDTETGKGKQMGNCPKCNTLLIKNRTQLLKDYCPKCKDTLVYVIDTETGKGKQKFFKDLIDDSKYT</sequence>